<evidence type="ECO:0000256" key="1">
    <source>
        <dbReference type="ARBA" id="ARBA00022741"/>
    </source>
</evidence>
<keyword evidence="1" id="KW-0547">Nucleotide-binding</keyword>
<dbReference type="InterPro" id="IPR027417">
    <property type="entry name" value="P-loop_NTPase"/>
</dbReference>
<dbReference type="PANTHER" id="PTHR43384:SF6">
    <property type="entry name" value="SEPTUM SITE-DETERMINING PROTEIN MIND HOMOLOG, CHLOROPLASTIC"/>
    <property type="match status" value="1"/>
</dbReference>
<gene>
    <name evidence="4" type="ORF">GCM10010140_74980</name>
</gene>
<dbReference type="SUPFAM" id="SSF52540">
    <property type="entry name" value="P-loop containing nucleoside triphosphate hydrolases"/>
    <property type="match status" value="1"/>
</dbReference>
<proteinExistence type="predicted"/>
<keyword evidence="5" id="KW-1185">Reference proteome</keyword>
<reference evidence="5" key="1">
    <citation type="journal article" date="2019" name="Int. J. Syst. Evol. Microbiol.">
        <title>The Global Catalogue of Microorganisms (GCM) 10K type strain sequencing project: providing services to taxonomists for standard genome sequencing and annotation.</title>
        <authorList>
            <consortium name="The Broad Institute Genomics Platform"/>
            <consortium name="The Broad Institute Genome Sequencing Center for Infectious Disease"/>
            <person name="Wu L."/>
            <person name="Ma J."/>
        </authorList>
    </citation>
    <scope>NUCLEOTIDE SEQUENCE [LARGE SCALE GENOMIC DNA]</scope>
    <source>
        <strain evidence="5">JCM 3115</strain>
    </source>
</reference>
<keyword evidence="2" id="KW-0067">ATP-binding</keyword>
<feature type="domain" description="CobQ/CobB/MinD/ParA nucleotide binding" evidence="3">
    <location>
        <begin position="9"/>
        <end position="209"/>
    </location>
</feature>
<dbReference type="Pfam" id="PF01656">
    <property type="entry name" value="CbiA"/>
    <property type="match status" value="1"/>
</dbReference>
<dbReference type="Proteomes" id="UP000611554">
    <property type="component" value="Unassembled WGS sequence"/>
</dbReference>
<dbReference type="InterPro" id="IPR002586">
    <property type="entry name" value="CobQ/CobB/MinD/ParA_Nub-bd_dom"/>
</dbReference>
<evidence type="ECO:0000259" key="3">
    <source>
        <dbReference type="Pfam" id="PF01656"/>
    </source>
</evidence>
<protein>
    <submittedName>
        <fullName evidence="4">CDP-3, 6-dideoxy-D-glycero-L-glycero-4-hexulose-4-reductase</fullName>
    </submittedName>
</protein>
<dbReference type="PANTHER" id="PTHR43384">
    <property type="entry name" value="SEPTUM SITE-DETERMINING PROTEIN MIND HOMOLOG, CHLOROPLASTIC-RELATED"/>
    <property type="match status" value="1"/>
</dbReference>
<comment type="caution">
    <text evidence="4">The sequence shown here is derived from an EMBL/GenBank/DDBJ whole genome shotgun (WGS) entry which is preliminary data.</text>
</comment>
<accession>A0ABQ2RK38</accession>
<dbReference type="EMBL" id="BMQJ01000035">
    <property type="protein sequence ID" value="GGQ33978.1"/>
    <property type="molecule type" value="Genomic_DNA"/>
</dbReference>
<evidence type="ECO:0000313" key="4">
    <source>
        <dbReference type="EMBL" id="GGQ33978.1"/>
    </source>
</evidence>
<name>A0ABQ2RK38_9ACTN</name>
<evidence type="ECO:0000256" key="2">
    <source>
        <dbReference type="ARBA" id="ARBA00022840"/>
    </source>
</evidence>
<dbReference type="Gene3D" id="3.40.50.300">
    <property type="entry name" value="P-loop containing nucleotide triphosphate hydrolases"/>
    <property type="match status" value="1"/>
</dbReference>
<sequence>MTGMRIVSVSSSYGGTGKTTLAVNIGVAAARSGLRVAIVDTAMQSPGLADALAVPATWSLADYLCGDCDIARAVHHLPPWAAGGEGALFAVAAIRGHEDAAGALVGGYDPGLLVEGCRRLVDALDLDLLLLDTPAGLTTEAVVCAGIADVSLHVDRIRGRPPLRLSPSFLVINMVPASLAEPDVLRQARSVHGDVPMTVLPYSPEFALAGAGEAFVTAHPEHGLSSRIRAVARALTGQPFPGPAPG</sequence>
<organism evidence="4 5">
    <name type="scientific">Streptosporangium pseudovulgare</name>
    <dbReference type="NCBI Taxonomy" id="35765"/>
    <lineage>
        <taxon>Bacteria</taxon>
        <taxon>Bacillati</taxon>
        <taxon>Actinomycetota</taxon>
        <taxon>Actinomycetes</taxon>
        <taxon>Streptosporangiales</taxon>
        <taxon>Streptosporangiaceae</taxon>
        <taxon>Streptosporangium</taxon>
    </lineage>
</organism>
<evidence type="ECO:0000313" key="5">
    <source>
        <dbReference type="Proteomes" id="UP000611554"/>
    </source>
</evidence>
<dbReference type="InterPro" id="IPR050625">
    <property type="entry name" value="ParA/MinD_ATPase"/>
</dbReference>